<dbReference type="CDD" id="cd05233">
    <property type="entry name" value="SDR_c"/>
    <property type="match status" value="1"/>
</dbReference>
<dbReference type="PANTHER" id="PTHR42760">
    <property type="entry name" value="SHORT-CHAIN DEHYDROGENASES/REDUCTASES FAMILY MEMBER"/>
    <property type="match status" value="1"/>
</dbReference>
<dbReference type="InterPro" id="IPR002347">
    <property type="entry name" value="SDR_fam"/>
</dbReference>
<dbReference type="OrthoDB" id="153550at2"/>
<dbReference type="RefSeq" id="WP_054521606.1">
    <property type="nucleotide sequence ID" value="NZ_LGKO01000004.1"/>
</dbReference>
<name>A0A0P6Y238_9CHLR</name>
<gene>
    <name evidence="3" type="ORF">SE15_08095</name>
</gene>
<dbReference type="PANTHER" id="PTHR42760:SF124">
    <property type="entry name" value="SHORT-CHAIN DEHYDROGENASE_REDUCTASE"/>
    <property type="match status" value="1"/>
</dbReference>
<proteinExistence type="inferred from homology"/>
<dbReference type="STRING" id="869279.SE15_08095"/>
<dbReference type="FunFam" id="3.40.50.720:FF:000084">
    <property type="entry name" value="Short-chain dehydrogenase reductase"/>
    <property type="match status" value="1"/>
</dbReference>
<evidence type="ECO:0000256" key="2">
    <source>
        <dbReference type="ARBA" id="ARBA00023002"/>
    </source>
</evidence>
<evidence type="ECO:0000313" key="4">
    <source>
        <dbReference type="Proteomes" id="UP000050544"/>
    </source>
</evidence>
<dbReference type="Pfam" id="PF13561">
    <property type="entry name" value="adh_short_C2"/>
    <property type="match status" value="1"/>
</dbReference>
<keyword evidence="4" id="KW-1185">Reference proteome</keyword>
<organism evidence="3 4">
    <name type="scientific">Thermanaerothrix daxensis</name>
    <dbReference type="NCBI Taxonomy" id="869279"/>
    <lineage>
        <taxon>Bacteria</taxon>
        <taxon>Bacillati</taxon>
        <taxon>Chloroflexota</taxon>
        <taxon>Anaerolineae</taxon>
        <taxon>Anaerolineales</taxon>
        <taxon>Anaerolineaceae</taxon>
        <taxon>Thermanaerothrix</taxon>
    </lineage>
</organism>
<dbReference type="PRINTS" id="PR00080">
    <property type="entry name" value="SDRFAMILY"/>
</dbReference>
<accession>A0A0P6Y238</accession>
<comment type="similarity">
    <text evidence="1">Belongs to the short-chain dehydrogenases/reductases (SDR) family.</text>
</comment>
<dbReference type="EMBL" id="LGKO01000004">
    <property type="protein sequence ID" value="KPL83200.1"/>
    <property type="molecule type" value="Genomic_DNA"/>
</dbReference>
<keyword evidence="2" id="KW-0560">Oxidoreductase</keyword>
<protein>
    <submittedName>
        <fullName evidence="3">Short-chain dehydrogenase</fullName>
    </submittedName>
</protein>
<evidence type="ECO:0000256" key="1">
    <source>
        <dbReference type="ARBA" id="ARBA00006484"/>
    </source>
</evidence>
<sequence length="260" mass="28004">MSRGWLEGKVAVVTGAASGIGRATARVFAQEGAQVIGLDINPEVEMEFLREIQESGSQGMYIPTDMTSSPSLERALQMIRDHYDHLDIWVNVAGGSGRKYGDGPIAECTEEGWDYTLDLNLRTAFLGSRAAVRQMLQQGHGVLINIASVLGLVGGDEDFATHAYAASKGGVIALTRAIAAYYAPYHIRANVICPGLIATPMSRRTQESLKIRERLLRLQPLTGDFGHPEDVAYAALFLASDHAAFITGAILTVDGGWTVL</sequence>
<evidence type="ECO:0000313" key="3">
    <source>
        <dbReference type="EMBL" id="KPL83200.1"/>
    </source>
</evidence>
<dbReference type="AlphaFoldDB" id="A0A0P6Y238"/>
<dbReference type="PRINTS" id="PR00081">
    <property type="entry name" value="GDHRDH"/>
</dbReference>
<dbReference type="Gene3D" id="3.40.50.720">
    <property type="entry name" value="NAD(P)-binding Rossmann-like Domain"/>
    <property type="match status" value="1"/>
</dbReference>
<dbReference type="InterPro" id="IPR036291">
    <property type="entry name" value="NAD(P)-bd_dom_sf"/>
</dbReference>
<reference evidence="3 4" key="1">
    <citation type="submission" date="2015-07" db="EMBL/GenBank/DDBJ databases">
        <title>Whole genome sequence of Thermanaerothrix daxensis DSM 23592.</title>
        <authorList>
            <person name="Hemp J."/>
            <person name="Ward L.M."/>
            <person name="Pace L.A."/>
            <person name="Fischer W.W."/>
        </authorList>
    </citation>
    <scope>NUCLEOTIDE SEQUENCE [LARGE SCALE GENOMIC DNA]</scope>
    <source>
        <strain evidence="3 4">GNS-1</strain>
    </source>
</reference>
<dbReference type="GO" id="GO:0016616">
    <property type="term" value="F:oxidoreductase activity, acting on the CH-OH group of donors, NAD or NADP as acceptor"/>
    <property type="evidence" value="ECO:0007669"/>
    <property type="project" value="TreeGrafter"/>
</dbReference>
<comment type="caution">
    <text evidence="3">The sequence shown here is derived from an EMBL/GenBank/DDBJ whole genome shotgun (WGS) entry which is preliminary data.</text>
</comment>
<dbReference type="Proteomes" id="UP000050544">
    <property type="component" value="Unassembled WGS sequence"/>
</dbReference>
<dbReference type="SUPFAM" id="SSF51735">
    <property type="entry name" value="NAD(P)-binding Rossmann-fold domains"/>
    <property type="match status" value="1"/>
</dbReference>